<feature type="transmembrane region" description="Helical" evidence="6">
    <location>
        <begin position="356"/>
        <end position="375"/>
    </location>
</feature>
<dbReference type="Pfam" id="PF18580">
    <property type="entry name" value="HTH_SUN2"/>
    <property type="match status" value="1"/>
</dbReference>
<reference evidence="8" key="1">
    <citation type="journal article" date="2022" name="J. Hered.">
        <title>A De Novo Chromosome-Level Genome Assembly of the White-Tailed Deer, Odocoileus Virginianus.</title>
        <authorList>
            <person name="London E.W."/>
            <person name="Roca A.L."/>
            <person name="Novakofski J.E."/>
            <person name="Mateus-Pinilla N.E."/>
        </authorList>
    </citation>
    <scope>NUCLEOTIDE SEQUENCE [LARGE SCALE GENOMIC DNA]</scope>
</reference>
<protein>
    <submittedName>
        <fullName evidence="9">SUN domain-containing protein 1 isoform X8</fullName>
    </submittedName>
</protein>
<keyword evidence="5" id="KW-0175">Coiled coil</keyword>
<dbReference type="Proteomes" id="UP001652640">
    <property type="component" value="Chromosome 33"/>
</dbReference>
<feature type="coiled-coil region" evidence="5">
    <location>
        <begin position="448"/>
        <end position="516"/>
    </location>
</feature>
<proteinExistence type="predicted"/>
<evidence type="ECO:0000259" key="7">
    <source>
        <dbReference type="PROSITE" id="PS51469"/>
    </source>
</evidence>
<evidence type="ECO:0000256" key="5">
    <source>
        <dbReference type="SAM" id="Coils"/>
    </source>
</evidence>
<dbReference type="PANTHER" id="PTHR12911:SF23">
    <property type="entry name" value="SUN DOMAIN-CONTAINING PROTEIN 1"/>
    <property type="match status" value="1"/>
</dbReference>
<evidence type="ECO:0000256" key="6">
    <source>
        <dbReference type="SAM" id="Phobius"/>
    </source>
</evidence>
<evidence type="ECO:0000313" key="8">
    <source>
        <dbReference type="Proteomes" id="UP001652640"/>
    </source>
</evidence>
<dbReference type="InterPro" id="IPR032680">
    <property type="entry name" value="SUN1_N"/>
</dbReference>
<feature type="domain" description="SUN" evidence="7">
    <location>
        <begin position="678"/>
        <end position="839"/>
    </location>
</feature>
<organism evidence="8 9">
    <name type="scientific">Odocoileus virginianus</name>
    <name type="common">White-tailed deer</name>
    <dbReference type="NCBI Taxonomy" id="9874"/>
    <lineage>
        <taxon>Eukaryota</taxon>
        <taxon>Metazoa</taxon>
        <taxon>Chordata</taxon>
        <taxon>Craniata</taxon>
        <taxon>Vertebrata</taxon>
        <taxon>Euteleostomi</taxon>
        <taxon>Mammalia</taxon>
        <taxon>Eutheria</taxon>
        <taxon>Laurasiatheria</taxon>
        <taxon>Artiodactyla</taxon>
        <taxon>Ruminantia</taxon>
        <taxon>Pecora</taxon>
        <taxon>Cervidae</taxon>
        <taxon>Odocoileinae</taxon>
        <taxon>Odocoileus</taxon>
    </lineage>
</organism>
<dbReference type="PANTHER" id="PTHR12911">
    <property type="entry name" value="SAD1/UNC-84-LIKE PROTEIN-RELATED"/>
    <property type="match status" value="1"/>
</dbReference>
<dbReference type="Gene3D" id="2.60.120.260">
    <property type="entry name" value="Galactose-binding domain-like"/>
    <property type="match status" value="1"/>
</dbReference>
<keyword evidence="8" id="KW-1185">Reference proteome</keyword>
<dbReference type="Pfam" id="PF09387">
    <property type="entry name" value="MRP"/>
    <property type="match status" value="1"/>
</dbReference>
<keyword evidence="3 6" id="KW-1133">Transmembrane helix</keyword>
<dbReference type="InterPro" id="IPR012919">
    <property type="entry name" value="SUN_dom"/>
</dbReference>
<evidence type="ECO:0000313" key="9">
    <source>
        <dbReference type="RefSeq" id="XP_070316722.1"/>
    </source>
</evidence>
<name>A0ABM4HMC7_ODOVR</name>
<dbReference type="GeneID" id="110130405"/>
<dbReference type="Pfam" id="PF07738">
    <property type="entry name" value="Sad1_UNC"/>
    <property type="match status" value="1"/>
</dbReference>
<evidence type="ECO:0000256" key="3">
    <source>
        <dbReference type="ARBA" id="ARBA00022989"/>
    </source>
</evidence>
<dbReference type="CDD" id="cd21439">
    <property type="entry name" value="SUN1_cc1"/>
    <property type="match status" value="1"/>
</dbReference>
<keyword evidence="4 6" id="KW-0472">Membrane</keyword>
<evidence type="ECO:0000256" key="2">
    <source>
        <dbReference type="ARBA" id="ARBA00022692"/>
    </source>
</evidence>
<dbReference type="InterPro" id="IPR045119">
    <property type="entry name" value="SUN1-5"/>
</dbReference>
<dbReference type="InterPro" id="IPR040994">
    <property type="entry name" value="Sun_CC2"/>
</dbReference>
<accession>A0ABM4HMC7</accession>
<evidence type="ECO:0000256" key="1">
    <source>
        <dbReference type="ARBA" id="ARBA00004540"/>
    </source>
</evidence>
<comment type="subcellular location">
    <subcellularLocation>
        <location evidence="1">Nucleus inner membrane</location>
    </subcellularLocation>
</comment>
<gene>
    <name evidence="9" type="primary">SUN1</name>
</gene>
<evidence type="ECO:0000256" key="4">
    <source>
        <dbReference type="ARBA" id="ARBA00023136"/>
    </source>
</evidence>
<dbReference type="RefSeq" id="XP_070316722.1">
    <property type="nucleotide sequence ID" value="XM_070460621.1"/>
</dbReference>
<dbReference type="PROSITE" id="PS51469">
    <property type="entry name" value="SUN"/>
    <property type="match status" value="1"/>
</dbReference>
<feature type="transmembrane region" description="Helical" evidence="6">
    <location>
        <begin position="323"/>
        <end position="344"/>
    </location>
</feature>
<sequence length="840" mass="92128">MDFSRLHMYTPPQCVPENTGYTYALSSSYSSDALDFETEHKLDPVFDSPRMSRRSLRLVTTARAAGDGAAGDSAARLAKQRSSTHKSAFSVHPSSRKVLSLAVSHGGSGTVQAAACPRPPVLDESLIREQTKVDHFWAQQQKNVCFLGLDDDGDLKGGNKAATQGNGEAAAGAAEAAGSNGYTCSDCSLLSERRGLLTACSAARGPASWVYSRDRSQKPHSRHCGRMDARAPLAEDGHLRANGASLCDDCKGRKRLETHVTTRSQLLRPGGLAGTLGLALSRAGRLPGQALRRAGAAGWRGSRTLLSALCLAAAAPGKAASEVFWWLGIGWYQFVTWISWLNVFLLTRCLRNICKFLILIIPLLLLLGAAVSLWGQGDVFSLLPVLNWTQSHRVQRVDDPRTTFIPAASPPSQPLQVGDEAFHWRRVSEMERQMATLSGQCHSHDEKLGQLAALLQKLQARADRAEGSSEGGSPPTNYVTLHQEHELRISSLEDVLGELTERSEAIQKELEQARLRTVSGAGEEQRLLALVGRLEQELGHLKADLSSWQHGQASCEKVEAIHEKVDVQIREALRLMFSGDEHDASVNWLLRKLSDQFVSKDDMQVLLRDLELQILRNITHHISVTGEMPTSETVVSAVRGAGVSGITEAQARVIVNNALKLYSQDKTGMVDFALESGGGSVLSTRCSETYETKTALLSLFGVPLWYFSQSPRVAIQPDIYPGNCWAFKGSQGYLVVRLSMTIRPTAFTLEHIPKALSPTGSITSAPKDFAVFGLENEYQEEGQLLGQFTYDQEGESLQMFVALKKPERAFQIVELRIFSNWGHPEYTCLYRFRVHGEPVK</sequence>
<reference evidence="9" key="2">
    <citation type="submission" date="2025-08" db="UniProtKB">
        <authorList>
            <consortium name="RefSeq"/>
        </authorList>
    </citation>
    <scope>IDENTIFICATION</scope>
    <source>
        <tissue evidence="9">Tongue muscle</tissue>
    </source>
</reference>
<keyword evidence="2 6" id="KW-0812">Transmembrane</keyword>